<sequence length="839" mass="91598">MTIQALPQATQRLLGASAHIVTPLSLTTELVENALDAGASSVEVQISPDTIGKIQVRDNGSGIPFGDLDCLGQASHTSKLTSFEQLQAGEVRTFGFRGEALAHAKTIATISITTRTKDDPVGTKADMELGKAGVQKKQPVSGPVGTTVRAVQLFESLPVRKQNYLKDSRKSIMKIKEMLTRYALIQPSVRFSLKEAAIQLFGRDVASEYVAISTPRRCSAVRTHTTRADSIGHVSIEAILPKNTCLGTPRKGRFLFVNNRPISATRGLGKKLVSIVKKHFQHLKHTARFASNMLIVIAITCDRSMCDPNVSPQKDEIMLGDDFTILDCLESLCRELYSGDHADAPYSPEISLPSAGKSHVPRPDIETAPADGGDPGETWRPLSTTSALESPIMSDTKPETVVESEFESMPVRTIMSVNMARTSSNVTDAAAEVDMITICVPKQPNPSAPTTPSRDNELALTRMGASLLSQDIERYFKPRKDNQFVIAEDETATCTSPDLCQDAVSRRLSDRHPLHNLTESALNTHHDSEMQNEDSGDDVDVEHDTVSLLFEPARTARVPLPALRTPPASISTRRMRNFQPPRPAITGSGIRRGQGSQGQTHSTASRERGNPYRSAPISPQVRLVNSDYHHPASSFGPVDGAQDGSGRVMEASADRLSVNTDSIPPGWSPRGWKARRDGPSRSAQLNLMQTPAPESKAASSSAHGDAPIEVPHTGLKLSDEDVEDPRRYLMERQRSVSQDGRRKRMLSSRLPLENIGDGTYCLRYTIHGGLPALTASQNDKYDHGIAELIKVHEVPGELETVRSRLNTVIRRWASSAHPSVDVTYAFRPLDKGQNKVKES</sequence>
<evidence type="ECO:0000259" key="4">
    <source>
        <dbReference type="SMART" id="SM01340"/>
    </source>
</evidence>
<gene>
    <name evidence="5" type="ORF">NLU13_1796</name>
</gene>
<evidence type="ECO:0000256" key="3">
    <source>
        <dbReference type="SAM" id="MobiDB-lite"/>
    </source>
</evidence>
<dbReference type="Pfam" id="PF13589">
    <property type="entry name" value="HATPase_c_3"/>
    <property type="match status" value="1"/>
</dbReference>
<dbReference type="FunFam" id="3.30.565.10:FF:000017">
    <property type="entry name" value="PMS1 homolog 1, mismatch repair system component"/>
    <property type="match status" value="1"/>
</dbReference>
<evidence type="ECO:0000256" key="1">
    <source>
        <dbReference type="ARBA" id="ARBA00006082"/>
    </source>
</evidence>
<dbReference type="InterPro" id="IPR014721">
    <property type="entry name" value="Ribsml_uS5_D2-typ_fold_subgr"/>
</dbReference>
<dbReference type="InterPro" id="IPR002099">
    <property type="entry name" value="MutL/Mlh/PMS"/>
</dbReference>
<dbReference type="GO" id="GO:0030983">
    <property type="term" value="F:mismatched DNA binding"/>
    <property type="evidence" value="ECO:0007669"/>
    <property type="project" value="InterPro"/>
</dbReference>
<evidence type="ECO:0000313" key="6">
    <source>
        <dbReference type="Proteomes" id="UP001175261"/>
    </source>
</evidence>
<dbReference type="Pfam" id="PF01119">
    <property type="entry name" value="DNA_mis_repair"/>
    <property type="match status" value="1"/>
</dbReference>
<dbReference type="PANTHER" id="PTHR10073">
    <property type="entry name" value="DNA MISMATCH REPAIR PROTEIN MLH, PMS, MUTL"/>
    <property type="match status" value="1"/>
</dbReference>
<dbReference type="GO" id="GO:0061982">
    <property type="term" value="P:meiosis I cell cycle process"/>
    <property type="evidence" value="ECO:0007669"/>
    <property type="project" value="UniProtKB-ARBA"/>
</dbReference>
<dbReference type="PROSITE" id="PS00058">
    <property type="entry name" value="DNA_MISMATCH_REPAIR_1"/>
    <property type="match status" value="1"/>
</dbReference>
<comment type="similarity">
    <text evidence="1">Belongs to the DNA mismatch repair MutL/HexB family.</text>
</comment>
<dbReference type="GO" id="GO:0005524">
    <property type="term" value="F:ATP binding"/>
    <property type="evidence" value="ECO:0007669"/>
    <property type="project" value="InterPro"/>
</dbReference>
<protein>
    <recommendedName>
        <fullName evidence="4">DNA mismatch repair protein S5 domain-containing protein</fullName>
    </recommendedName>
</protein>
<dbReference type="PANTHER" id="PTHR10073:SF41">
    <property type="entry name" value="MISMATCH REPAIR PROTEIN, PUTATIVE (AFU_ORTHOLOGUE AFUA_8G05820)-RELATED"/>
    <property type="match status" value="1"/>
</dbReference>
<dbReference type="EMBL" id="JAPDFR010000001">
    <property type="protein sequence ID" value="KAK0392300.1"/>
    <property type="molecule type" value="Genomic_DNA"/>
</dbReference>
<feature type="region of interest" description="Disordered" evidence="3">
    <location>
        <begin position="654"/>
        <end position="712"/>
    </location>
</feature>
<evidence type="ECO:0000256" key="2">
    <source>
        <dbReference type="ARBA" id="ARBA00022763"/>
    </source>
</evidence>
<reference evidence="5" key="1">
    <citation type="submission" date="2022-10" db="EMBL/GenBank/DDBJ databases">
        <title>Determination and structural analysis of whole genome sequence of Sarocladium strictum F4-1.</title>
        <authorList>
            <person name="Hu L."/>
            <person name="Jiang Y."/>
        </authorList>
    </citation>
    <scope>NUCLEOTIDE SEQUENCE</scope>
    <source>
        <strain evidence="5">F4-1</strain>
    </source>
</reference>
<dbReference type="GO" id="GO:0016887">
    <property type="term" value="F:ATP hydrolysis activity"/>
    <property type="evidence" value="ECO:0007669"/>
    <property type="project" value="InterPro"/>
</dbReference>
<dbReference type="GO" id="GO:0140664">
    <property type="term" value="F:ATP-dependent DNA damage sensor activity"/>
    <property type="evidence" value="ECO:0007669"/>
    <property type="project" value="InterPro"/>
</dbReference>
<dbReference type="InterPro" id="IPR038973">
    <property type="entry name" value="MutL/Mlh/Pms-like"/>
</dbReference>
<organism evidence="5 6">
    <name type="scientific">Sarocladium strictum</name>
    <name type="common">Black bundle disease fungus</name>
    <name type="synonym">Acremonium strictum</name>
    <dbReference type="NCBI Taxonomy" id="5046"/>
    <lineage>
        <taxon>Eukaryota</taxon>
        <taxon>Fungi</taxon>
        <taxon>Dikarya</taxon>
        <taxon>Ascomycota</taxon>
        <taxon>Pezizomycotina</taxon>
        <taxon>Sordariomycetes</taxon>
        <taxon>Hypocreomycetidae</taxon>
        <taxon>Hypocreales</taxon>
        <taxon>Sarocladiaceae</taxon>
        <taxon>Sarocladium</taxon>
    </lineage>
</organism>
<dbReference type="SUPFAM" id="SSF54211">
    <property type="entry name" value="Ribosomal protein S5 domain 2-like"/>
    <property type="match status" value="1"/>
</dbReference>
<comment type="caution">
    <text evidence="5">The sequence shown here is derived from an EMBL/GenBank/DDBJ whole genome shotgun (WGS) entry which is preliminary data.</text>
</comment>
<proteinExistence type="inferred from homology"/>
<dbReference type="InterPro" id="IPR036890">
    <property type="entry name" value="HATPase_C_sf"/>
</dbReference>
<dbReference type="InterPro" id="IPR014762">
    <property type="entry name" value="DNA_mismatch_repair_CS"/>
</dbReference>
<keyword evidence="2" id="KW-0227">DNA damage</keyword>
<dbReference type="InterPro" id="IPR020568">
    <property type="entry name" value="Ribosomal_Su5_D2-typ_SF"/>
</dbReference>
<dbReference type="SUPFAM" id="SSF55874">
    <property type="entry name" value="ATPase domain of HSP90 chaperone/DNA topoisomerase II/histidine kinase"/>
    <property type="match status" value="1"/>
</dbReference>
<dbReference type="InterPro" id="IPR013507">
    <property type="entry name" value="DNA_mismatch_S5_2-like"/>
</dbReference>
<dbReference type="Gene3D" id="3.30.230.10">
    <property type="match status" value="1"/>
</dbReference>
<feature type="region of interest" description="Disordered" evidence="3">
    <location>
        <begin position="347"/>
        <end position="378"/>
    </location>
</feature>
<dbReference type="AlphaFoldDB" id="A0AA39LCP9"/>
<feature type="domain" description="DNA mismatch repair protein S5" evidence="4">
    <location>
        <begin position="197"/>
        <end position="338"/>
    </location>
</feature>
<dbReference type="GO" id="GO:0032389">
    <property type="term" value="C:MutLalpha complex"/>
    <property type="evidence" value="ECO:0007669"/>
    <property type="project" value="TreeGrafter"/>
</dbReference>
<evidence type="ECO:0000313" key="5">
    <source>
        <dbReference type="EMBL" id="KAK0392300.1"/>
    </source>
</evidence>
<feature type="compositionally biased region" description="Low complexity" evidence="3">
    <location>
        <begin position="691"/>
        <end position="702"/>
    </location>
</feature>
<accession>A0AA39LCP9</accession>
<dbReference type="SMART" id="SM01340">
    <property type="entry name" value="DNA_mis_repair"/>
    <property type="match status" value="1"/>
</dbReference>
<dbReference type="GO" id="GO:0006298">
    <property type="term" value="P:mismatch repair"/>
    <property type="evidence" value="ECO:0007669"/>
    <property type="project" value="InterPro"/>
</dbReference>
<dbReference type="Proteomes" id="UP001175261">
    <property type="component" value="Unassembled WGS sequence"/>
</dbReference>
<name>A0AA39LCP9_SARSR</name>
<keyword evidence="6" id="KW-1185">Reference proteome</keyword>
<dbReference type="NCBIfam" id="TIGR00585">
    <property type="entry name" value="mutl"/>
    <property type="match status" value="1"/>
</dbReference>
<feature type="region of interest" description="Disordered" evidence="3">
    <location>
        <begin position="563"/>
        <end position="617"/>
    </location>
</feature>
<dbReference type="Gene3D" id="3.30.565.10">
    <property type="entry name" value="Histidine kinase-like ATPase, C-terminal domain"/>
    <property type="match status" value="1"/>
</dbReference>